<dbReference type="Proteomes" id="UP000298458">
    <property type="component" value="Unassembled WGS sequence"/>
</dbReference>
<dbReference type="OrthoDB" id="345900at2"/>
<protein>
    <submittedName>
        <fullName evidence="2">DUF454 domain-containing protein</fullName>
    </submittedName>
</protein>
<dbReference type="AlphaFoldDB" id="A0A4R9GH30"/>
<feature type="transmembrane region" description="Helical" evidence="1">
    <location>
        <begin position="89"/>
        <end position="109"/>
    </location>
</feature>
<dbReference type="EMBL" id="RQET01000004">
    <property type="protein sequence ID" value="TGK11937.1"/>
    <property type="molecule type" value="Genomic_DNA"/>
</dbReference>
<keyword evidence="1" id="KW-1133">Transmembrane helix</keyword>
<accession>A0A4R9GH30</accession>
<dbReference type="PIRSF" id="PIRSF016789">
    <property type="entry name" value="DUF454"/>
    <property type="match status" value="1"/>
</dbReference>
<comment type="caution">
    <text evidence="2">The sequence shown here is derived from an EMBL/GenBank/DDBJ whole genome shotgun (WGS) entry which is preliminary data.</text>
</comment>
<proteinExistence type="predicted"/>
<keyword evidence="1" id="KW-0812">Transmembrane</keyword>
<gene>
    <name evidence="2" type="ORF">EHO60_06530</name>
</gene>
<evidence type="ECO:0000256" key="1">
    <source>
        <dbReference type="SAM" id="Phobius"/>
    </source>
</evidence>
<reference evidence="2" key="1">
    <citation type="journal article" date="2019" name="PLoS Negl. Trop. Dis.">
        <title>Revisiting the worldwide diversity of Leptospira species in the environment.</title>
        <authorList>
            <person name="Vincent A.T."/>
            <person name="Schiettekatte O."/>
            <person name="Bourhy P."/>
            <person name="Veyrier F.J."/>
            <person name="Picardeau M."/>
        </authorList>
    </citation>
    <scope>NUCLEOTIDE SEQUENCE [LARGE SCALE GENOMIC DNA]</scope>
    <source>
        <strain evidence="2">SSW15</strain>
    </source>
</reference>
<feature type="transmembrane region" description="Helical" evidence="1">
    <location>
        <begin position="115"/>
        <end position="133"/>
    </location>
</feature>
<dbReference type="PANTHER" id="PTHR35813">
    <property type="entry name" value="INNER MEMBRANE PROTEIN YBAN"/>
    <property type="match status" value="1"/>
</dbReference>
<dbReference type="RefSeq" id="WP_135767340.1">
    <property type="nucleotide sequence ID" value="NZ_RQET01000004.1"/>
</dbReference>
<keyword evidence="3" id="KW-1185">Reference proteome</keyword>
<dbReference type="Pfam" id="PF04304">
    <property type="entry name" value="DUF454"/>
    <property type="match status" value="1"/>
</dbReference>
<sequence>MAREYKDYSDEVRPHKSGIVRFLLIFVGTVCVILGVIGIFVPGLPTTPFLLAAAACYAKASERFYNWLMNNRYFGSFIRDWRIHKAIPMRAKIIAISTIVLTMALSAFFLPVLGVRIGMAIIGIAVIAYLLRFPTKRKEAENQ</sequence>
<organism evidence="2 3">
    <name type="scientific">Leptospira fletcheri</name>
    <dbReference type="NCBI Taxonomy" id="2484981"/>
    <lineage>
        <taxon>Bacteria</taxon>
        <taxon>Pseudomonadati</taxon>
        <taxon>Spirochaetota</taxon>
        <taxon>Spirochaetia</taxon>
        <taxon>Leptospirales</taxon>
        <taxon>Leptospiraceae</taxon>
        <taxon>Leptospira</taxon>
    </lineage>
</organism>
<dbReference type="PANTHER" id="PTHR35813:SF1">
    <property type="entry name" value="INNER MEMBRANE PROTEIN YBAN"/>
    <property type="match status" value="1"/>
</dbReference>
<dbReference type="InterPro" id="IPR007401">
    <property type="entry name" value="DUF454"/>
</dbReference>
<feature type="transmembrane region" description="Helical" evidence="1">
    <location>
        <begin position="47"/>
        <end position="68"/>
    </location>
</feature>
<dbReference type="GO" id="GO:0005886">
    <property type="term" value="C:plasma membrane"/>
    <property type="evidence" value="ECO:0007669"/>
    <property type="project" value="TreeGrafter"/>
</dbReference>
<evidence type="ECO:0000313" key="2">
    <source>
        <dbReference type="EMBL" id="TGK11937.1"/>
    </source>
</evidence>
<keyword evidence="1" id="KW-0472">Membrane</keyword>
<evidence type="ECO:0000313" key="3">
    <source>
        <dbReference type="Proteomes" id="UP000298458"/>
    </source>
</evidence>
<name>A0A4R9GH30_9LEPT</name>
<feature type="transmembrane region" description="Helical" evidence="1">
    <location>
        <begin position="20"/>
        <end position="41"/>
    </location>
</feature>